<keyword evidence="1" id="KW-0732">Signal</keyword>
<dbReference type="Pfam" id="PF05305">
    <property type="entry name" value="DUF732"/>
    <property type="match status" value="1"/>
</dbReference>
<sequence length="111" mass="10914">MRKNIIAAGLLAFTTLAAGAGIGAGAAAADPVQDSTLLSTMQKEGVPIGDDGGASAIELAHATCNALGADIPFGQLVSESVTDGGMTSSQSSAMVGISVGIYCPEYANLIQ</sequence>
<evidence type="ECO:0000256" key="1">
    <source>
        <dbReference type="SAM" id="SignalP"/>
    </source>
</evidence>
<dbReference type="InterPro" id="IPR007969">
    <property type="entry name" value="DUF732"/>
</dbReference>
<protein>
    <submittedName>
        <fullName evidence="3">DUF732 domain-containing protein</fullName>
    </submittedName>
</protein>
<feature type="signal peptide" evidence="1">
    <location>
        <begin position="1"/>
        <end position="20"/>
    </location>
</feature>
<feature type="chain" id="PRO_5040777328" evidence="1">
    <location>
        <begin position="21"/>
        <end position="111"/>
    </location>
</feature>
<dbReference type="RefSeq" id="WP_332520271.1">
    <property type="nucleotide sequence ID" value="NZ_JANRHA010000009.1"/>
</dbReference>
<keyword evidence="4" id="KW-1185">Reference proteome</keyword>
<evidence type="ECO:0000259" key="2">
    <source>
        <dbReference type="Pfam" id="PF05305"/>
    </source>
</evidence>
<proteinExistence type="predicted"/>
<gene>
    <name evidence="3" type="ORF">NVS88_14840</name>
</gene>
<dbReference type="Proteomes" id="UP001152755">
    <property type="component" value="Unassembled WGS sequence"/>
</dbReference>
<dbReference type="EMBL" id="JANRHA010000009">
    <property type="protein sequence ID" value="MDG3015836.1"/>
    <property type="molecule type" value="Genomic_DNA"/>
</dbReference>
<evidence type="ECO:0000313" key="3">
    <source>
        <dbReference type="EMBL" id="MDG3015836.1"/>
    </source>
</evidence>
<dbReference type="AlphaFoldDB" id="A0A9X4M279"/>
<organism evidence="3 4">
    <name type="scientific">Speluncibacter jeojiensis</name>
    <dbReference type="NCBI Taxonomy" id="2710754"/>
    <lineage>
        <taxon>Bacteria</taxon>
        <taxon>Bacillati</taxon>
        <taxon>Actinomycetota</taxon>
        <taxon>Actinomycetes</taxon>
        <taxon>Mycobacteriales</taxon>
        <taxon>Speluncibacteraceae</taxon>
        <taxon>Speluncibacter</taxon>
    </lineage>
</organism>
<reference evidence="3" key="1">
    <citation type="submission" date="2022-08" db="EMBL/GenBank/DDBJ databases">
        <title>Genome analysis of Corynebacteriales strain.</title>
        <authorList>
            <person name="Lee S.D."/>
        </authorList>
    </citation>
    <scope>NUCLEOTIDE SEQUENCE</scope>
    <source>
        <strain evidence="3">D3-21</strain>
    </source>
</reference>
<evidence type="ECO:0000313" key="4">
    <source>
        <dbReference type="Proteomes" id="UP001152755"/>
    </source>
</evidence>
<comment type="caution">
    <text evidence="3">The sequence shown here is derived from an EMBL/GenBank/DDBJ whole genome shotgun (WGS) entry which is preliminary data.</text>
</comment>
<accession>A0A9X4M279</accession>
<feature type="domain" description="DUF732" evidence="2">
    <location>
        <begin position="34"/>
        <end position="105"/>
    </location>
</feature>
<name>A0A9X4M279_9ACTN</name>